<protein>
    <submittedName>
        <fullName evidence="1">Uncharacterized protein</fullName>
    </submittedName>
</protein>
<name>A0A0A9HTR5_ARUDO</name>
<sequence>MLRKSSYGLTSFHFGFKENINTSIAPSIFPHSGVRISQYTIVPSMNSVLVLFLPSIRGRHKL</sequence>
<organism evidence="1">
    <name type="scientific">Arundo donax</name>
    <name type="common">Giant reed</name>
    <name type="synonym">Donax arundinaceus</name>
    <dbReference type="NCBI Taxonomy" id="35708"/>
    <lineage>
        <taxon>Eukaryota</taxon>
        <taxon>Viridiplantae</taxon>
        <taxon>Streptophyta</taxon>
        <taxon>Embryophyta</taxon>
        <taxon>Tracheophyta</taxon>
        <taxon>Spermatophyta</taxon>
        <taxon>Magnoliopsida</taxon>
        <taxon>Liliopsida</taxon>
        <taxon>Poales</taxon>
        <taxon>Poaceae</taxon>
        <taxon>PACMAD clade</taxon>
        <taxon>Arundinoideae</taxon>
        <taxon>Arundineae</taxon>
        <taxon>Arundo</taxon>
    </lineage>
</organism>
<evidence type="ECO:0000313" key="1">
    <source>
        <dbReference type="EMBL" id="JAE39214.1"/>
    </source>
</evidence>
<reference evidence="1" key="1">
    <citation type="submission" date="2014-09" db="EMBL/GenBank/DDBJ databases">
        <authorList>
            <person name="Magalhaes I.L.F."/>
            <person name="Oliveira U."/>
            <person name="Santos F.R."/>
            <person name="Vidigal T.H.D.A."/>
            <person name="Brescovit A.D."/>
            <person name="Santos A.J."/>
        </authorList>
    </citation>
    <scope>NUCLEOTIDE SEQUENCE</scope>
    <source>
        <tissue evidence="1">Shoot tissue taken approximately 20 cm above the soil surface</tissue>
    </source>
</reference>
<dbReference type="AlphaFoldDB" id="A0A0A9HTR5"/>
<reference evidence="1" key="2">
    <citation type="journal article" date="2015" name="Data Brief">
        <title>Shoot transcriptome of the giant reed, Arundo donax.</title>
        <authorList>
            <person name="Barrero R.A."/>
            <person name="Guerrero F.D."/>
            <person name="Moolhuijzen P."/>
            <person name="Goolsby J.A."/>
            <person name="Tidwell J."/>
            <person name="Bellgard S.E."/>
            <person name="Bellgard M.I."/>
        </authorList>
    </citation>
    <scope>NUCLEOTIDE SEQUENCE</scope>
    <source>
        <tissue evidence="1">Shoot tissue taken approximately 20 cm above the soil surface</tissue>
    </source>
</reference>
<accession>A0A0A9HTR5</accession>
<proteinExistence type="predicted"/>
<dbReference type="EMBL" id="GBRH01158682">
    <property type="protein sequence ID" value="JAE39214.1"/>
    <property type="molecule type" value="Transcribed_RNA"/>
</dbReference>